<dbReference type="GO" id="GO:0004853">
    <property type="term" value="F:uroporphyrinogen decarboxylase activity"/>
    <property type="evidence" value="ECO:0007669"/>
    <property type="project" value="InterPro"/>
</dbReference>
<dbReference type="Pfam" id="PF01208">
    <property type="entry name" value="URO-D"/>
    <property type="match status" value="1"/>
</dbReference>
<accession>A0A2M7H0D3</accession>
<dbReference type="InterPro" id="IPR038071">
    <property type="entry name" value="UROD/MetE-like_sf"/>
</dbReference>
<reference evidence="3" key="1">
    <citation type="submission" date="2017-09" db="EMBL/GenBank/DDBJ databases">
        <title>Depth-based differentiation of microbial function through sediment-hosted aquifers and enrichment of novel symbionts in the deep terrestrial subsurface.</title>
        <authorList>
            <person name="Probst A.J."/>
            <person name="Ladd B."/>
            <person name="Jarett J.K."/>
            <person name="Geller-Mcgrath D.E."/>
            <person name="Sieber C.M.K."/>
            <person name="Emerson J.B."/>
            <person name="Anantharaman K."/>
            <person name="Thomas B.C."/>
            <person name="Malmstrom R."/>
            <person name="Stieglmeier M."/>
            <person name="Klingl A."/>
            <person name="Woyke T."/>
            <person name="Ryan C.M."/>
            <person name="Banfield J.F."/>
        </authorList>
    </citation>
    <scope>NUCLEOTIDE SEQUENCE [LARGE SCALE GENOMIC DNA]</scope>
</reference>
<evidence type="ECO:0000259" key="1">
    <source>
        <dbReference type="Pfam" id="PF01208"/>
    </source>
</evidence>
<sequence>MEPADGAIDYVMAYEDFGTNEGLMVSLDDVKNKVLIYYQDFPQIFSHYGAKFAFHSCGSIHPVIPELLNLDVSILDPVQVSAKGMDIKLLKDRYGDKLTFRGAIDTVELLPRKTKEEVKEKVKYTVDVLGKNGGYIFCSSNNINADTPLENVLAMYEVVLGDKFWEK</sequence>
<dbReference type="SUPFAM" id="SSF51726">
    <property type="entry name" value="UROD/MetE-like"/>
    <property type="match status" value="1"/>
</dbReference>
<comment type="caution">
    <text evidence="2">The sequence shown here is derived from an EMBL/GenBank/DDBJ whole genome shotgun (WGS) entry which is preliminary data.</text>
</comment>
<dbReference type="Gene3D" id="3.20.20.210">
    <property type="match status" value="1"/>
</dbReference>
<gene>
    <name evidence="2" type="ORF">COW28_00465</name>
</gene>
<organism evidence="2 3">
    <name type="scientific">bacterium (Candidatus Ratteibacteria) CG15_BIG_FIL_POST_REV_8_21_14_020_41_12</name>
    <dbReference type="NCBI Taxonomy" id="2014291"/>
    <lineage>
        <taxon>Bacteria</taxon>
        <taxon>Candidatus Ratteibacteria</taxon>
    </lineage>
</organism>
<protein>
    <recommendedName>
        <fullName evidence="1">Uroporphyrinogen decarboxylase (URO-D) domain-containing protein</fullName>
    </recommendedName>
</protein>
<dbReference type="GO" id="GO:0006779">
    <property type="term" value="P:porphyrin-containing compound biosynthetic process"/>
    <property type="evidence" value="ECO:0007669"/>
    <property type="project" value="InterPro"/>
</dbReference>
<proteinExistence type="predicted"/>
<dbReference type="EMBL" id="PFFY01000023">
    <property type="protein sequence ID" value="PIW34213.1"/>
    <property type="molecule type" value="Genomic_DNA"/>
</dbReference>
<dbReference type="Proteomes" id="UP000230025">
    <property type="component" value="Unassembled WGS sequence"/>
</dbReference>
<name>A0A2M7H0D3_9BACT</name>
<evidence type="ECO:0000313" key="2">
    <source>
        <dbReference type="EMBL" id="PIW34213.1"/>
    </source>
</evidence>
<dbReference type="PANTHER" id="PTHR47099">
    <property type="entry name" value="METHYLCOBAMIDE:COM METHYLTRANSFERASE MTBA"/>
    <property type="match status" value="1"/>
</dbReference>
<dbReference type="AlphaFoldDB" id="A0A2M7H0D3"/>
<evidence type="ECO:0000313" key="3">
    <source>
        <dbReference type="Proteomes" id="UP000230025"/>
    </source>
</evidence>
<dbReference type="InterPro" id="IPR000257">
    <property type="entry name" value="Uroporphyrinogen_deCOase"/>
</dbReference>
<feature type="domain" description="Uroporphyrinogen decarboxylase (URO-D)" evidence="1">
    <location>
        <begin position="24"/>
        <end position="159"/>
    </location>
</feature>
<dbReference type="InterPro" id="IPR052024">
    <property type="entry name" value="Methanogen_methyltrans"/>
</dbReference>
<dbReference type="PANTHER" id="PTHR47099:SF1">
    <property type="entry name" value="METHYLCOBAMIDE:COM METHYLTRANSFERASE MTBA"/>
    <property type="match status" value="1"/>
</dbReference>